<proteinExistence type="predicted"/>
<accession>A0A183ERL7</accession>
<dbReference type="Proteomes" id="UP000271098">
    <property type="component" value="Unassembled WGS sequence"/>
</dbReference>
<gene>
    <name evidence="2" type="ORF">GPUH_LOCUS23607</name>
</gene>
<name>A0A183ERL7_9BILA</name>
<evidence type="ECO:0000313" key="4">
    <source>
        <dbReference type="WBParaSite" id="GPUH_0002363801-mRNA-1"/>
    </source>
</evidence>
<dbReference type="WBParaSite" id="GPUH_0002363801-mRNA-1">
    <property type="protein sequence ID" value="GPUH_0002363801-mRNA-1"/>
    <property type="gene ID" value="GPUH_0002363801"/>
</dbReference>
<dbReference type="AlphaFoldDB" id="A0A183ERL7"/>
<feature type="compositionally biased region" description="Polar residues" evidence="1">
    <location>
        <begin position="59"/>
        <end position="68"/>
    </location>
</feature>
<dbReference type="EMBL" id="UYRT01098336">
    <property type="protein sequence ID" value="VDN41706.1"/>
    <property type="molecule type" value="Genomic_DNA"/>
</dbReference>
<evidence type="ECO:0000313" key="2">
    <source>
        <dbReference type="EMBL" id="VDN41706.1"/>
    </source>
</evidence>
<keyword evidence="3" id="KW-1185">Reference proteome</keyword>
<sequence>MHDYAGFPTNEPGFRRVFCRWTAEGQAKAQQKLCLNNVNGDYVFFRVSMRRGESIDGGNDQQQGQRTETTMHRA</sequence>
<feature type="region of interest" description="Disordered" evidence="1">
    <location>
        <begin position="53"/>
        <end position="74"/>
    </location>
</feature>
<reference evidence="4" key="1">
    <citation type="submission" date="2016-06" db="UniProtKB">
        <authorList>
            <consortium name="WormBaseParasite"/>
        </authorList>
    </citation>
    <scope>IDENTIFICATION</scope>
</reference>
<evidence type="ECO:0000313" key="3">
    <source>
        <dbReference type="Proteomes" id="UP000271098"/>
    </source>
</evidence>
<protein>
    <submittedName>
        <fullName evidence="4">MSP domain-containing protein</fullName>
    </submittedName>
</protein>
<organism evidence="4">
    <name type="scientific">Gongylonema pulchrum</name>
    <dbReference type="NCBI Taxonomy" id="637853"/>
    <lineage>
        <taxon>Eukaryota</taxon>
        <taxon>Metazoa</taxon>
        <taxon>Ecdysozoa</taxon>
        <taxon>Nematoda</taxon>
        <taxon>Chromadorea</taxon>
        <taxon>Rhabditida</taxon>
        <taxon>Spirurina</taxon>
        <taxon>Spiruromorpha</taxon>
        <taxon>Spiruroidea</taxon>
        <taxon>Gongylonematidae</taxon>
        <taxon>Gongylonema</taxon>
    </lineage>
</organism>
<reference evidence="2 3" key="2">
    <citation type="submission" date="2018-11" db="EMBL/GenBank/DDBJ databases">
        <authorList>
            <consortium name="Pathogen Informatics"/>
        </authorList>
    </citation>
    <scope>NUCLEOTIDE SEQUENCE [LARGE SCALE GENOMIC DNA]</scope>
</reference>
<evidence type="ECO:0000256" key="1">
    <source>
        <dbReference type="SAM" id="MobiDB-lite"/>
    </source>
</evidence>